<comment type="caution">
    <text evidence="1">The sequence shown here is derived from an EMBL/GenBank/DDBJ whole genome shotgun (WGS) entry which is preliminary data.</text>
</comment>
<keyword evidence="2" id="KW-1185">Reference proteome</keyword>
<dbReference type="OrthoDB" id="1444545at2"/>
<dbReference type="RefSeq" id="WP_080319996.1">
    <property type="nucleotide sequence ID" value="NZ_MTBC01000016.1"/>
</dbReference>
<evidence type="ECO:0000313" key="2">
    <source>
        <dbReference type="Proteomes" id="UP000191680"/>
    </source>
</evidence>
<proteinExistence type="predicted"/>
<evidence type="ECO:0000313" key="1">
    <source>
        <dbReference type="EMBL" id="OQD41505.1"/>
    </source>
</evidence>
<dbReference type="Proteomes" id="UP000191680">
    <property type="component" value="Unassembled WGS sequence"/>
</dbReference>
<gene>
    <name evidence="1" type="ORF">BUL40_15620</name>
</gene>
<reference evidence="1 2" key="1">
    <citation type="submission" date="2016-12" db="EMBL/GenBank/DDBJ databases">
        <authorList>
            <person name="Song W.-J."/>
            <person name="Kurnit D.M."/>
        </authorList>
    </citation>
    <scope>NUCLEOTIDE SEQUENCE [LARGE SCALE GENOMIC DNA]</scope>
    <source>
        <strain evidence="1 2">HSG9</strain>
    </source>
</reference>
<dbReference type="AlphaFoldDB" id="A0A1V6LMU3"/>
<accession>A0A1V6LMU3</accession>
<name>A0A1V6LMU3_9FLAO</name>
<sequence length="111" mass="12741">MALIPTLVLVVSYLVGFTVELFKFKKMDATHTTQDVCNARKFFIYMALPIFSKERIENFVYALSGEQLKAVRAIYGQKPFSKSLGYYVPLSKKYDALTTLHHKEQIKLTVV</sequence>
<protein>
    <submittedName>
        <fullName evidence="1">Uncharacterized protein</fullName>
    </submittedName>
</protein>
<organism evidence="1 2">
    <name type="scientific">Croceivirga radicis</name>
    <dbReference type="NCBI Taxonomy" id="1929488"/>
    <lineage>
        <taxon>Bacteria</taxon>
        <taxon>Pseudomonadati</taxon>
        <taxon>Bacteroidota</taxon>
        <taxon>Flavobacteriia</taxon>
        <taxon>Flavobacteriales</taxon>
        <taxon>Flavobacteriaceae</taxon>
        <taxon>Croceivirga</taxon>
    </lineage>
</organism>
<dbReference type="EMBL" id="MTBC01000016">
    <property type="protein sequence ID" value="OQD41505.1"/>
    <property type="molecule type" value="Genomic_DNA"/>
</dbReference>